<dbReference type="Proteomes" id="UP000271974">
    <property type="component" value="Unassembled WGS sequence"/>
</dbReference>
<dbReference type="EMBL" id="RQTK01002249">
    <property type="protein sequence ID" value="RUS68596.1"/>
    <property type="molecule type" value="Genomic_DNA"/>
</dbReference>
<gene>
    <name evidence="2" type="ORF">EGW08_023641</name>
</gene>
<feature type="non-terminal residue" evidence="2">
    <location>
        <position position="1"/>
    </location>
</feature>
<evidence type="ECO:0000313" key="2">
    <source>
        <dbReference type="EMBL" id="RUS68596.1"/>
    </source>
</evidence>
<name>A0A3S0Z1D4_ELYCH</name>
<dbReference type="AlphaFoldDB" id="A0A3S0Z1D4"/>
<organism evidence="2 3">
    <name type="scientific">Elysia chlorotica</name>
    <name type="common">Eastern emerald elysia</name>
    <name type="synonym">Sea slug</name>
    <dbReference type="NCBI Taxonomy" id="188477"/>
    <lineage>
        <taxon>Eukaryota</taxon>
        <taxon>Metazoa</taxon>
        <taxon>Spiralia</taxon>
        <taxon>Lophotrochozoa</taxon>
        <taxon>Mollusca</taxon>
        <taxon>Gastropoda</taxon>
        <taxon>Heterobranchia</taxon>
        <taxon>Euthyneura</taxon>
        <taxon>Panpulmonata</taxon>
        <taxon>Sacoglossa</taxon>
        <taxon>Placobranchoidea</taxon>
        <taxon>Plakobranchidae</taxon>
        <taxon>Elysia</taxon>
    </lineage>
</organism>
<sequence length="242" mass="27555">GIKRTNQRLHKNAVPSIFRWSKTEIRRRNEVKTDLWKPFTEKTVVTTLVPTVVKTECEGTSNTPCLQQVRTSWAPHTKTTKPVLDKSFVGRNDTLGSYNMDEYMDSTNMGPYSTFLKDDSSIRVDEIDKSKVVPVKMFKASDVHALQLNLQEIRAHRYFCNDGAPVSEHGYVFAVEKKPQDKQRKPEIKLEVREFCGIRDQHLNSSSSEITVSDKNMSNYDQSSSRSSCHSSFGPVKPPGPR</sequence>
<feature type="region of interest" description="Disordered" evidence="1">
    <location>
        <begin position="206"/>
        <end position="242"/>
    </location>
</feature>
<feature type="compositionally biased region" description="Polar residues" evidence="1">
    <location>
        <begin position="206"/>
        <end position="222"/>
    </location>
</feature>
<protein>
    <submittedName>
        <fullName evidence="2">Uncharacterized protein</fullName>
    </submittedName>
</protein>
<feature type="compositionally biased region" description="Low complexity" evidence="1">
    <location>
        <begin position="223"/>
        <end position="232"/>
    </location>
</feature>
<comment type="caution">
    <text evidence="2">The sequence shown here is derived from an EMBL/GenBank/DDBJ whole genome shotgun (WGS) entry which is preliminary data.</text>
</comment>
<proteinExistence type="predicted"/>
<evidence type="ECO:0000313" key="3">
    <source>
        <dbReference type="Proteomes" id="UP000271974"/>
    </source>
</evidence>
<keyword evidence="3" id="KW-1185">Reference proteome</keyword>
<reference evidence="2 3" key="1">
    <citation type="submission" date="2019-01" db="EMBL/GenBank/DDBJ databases">
        <title>A draft genome assembly of the solar-powered sea slug Elysia chlorotica.</title>
        <authorList>
            <person name="Cai H."/>
            <person name="Li Q."/>
            <person name="Fang X."/>
            <person name="Li J."/>
            <person name="Curtis N.E."/>
            <person name="Altenburger A."/>
            <person name="Shibata T."/>
            <person name="Feng M."/>
            <person name="Maeda T."/>
            <person name="Schwartz J.A."/>
            <person name="Shigenobu S."/>
            <person name="Lundholm N."/>
            <person name="Nishiyama T."/>
            <person name="Yang H."/>
            <person name="Hasebe M."/>
            <person name="Li S."/>
            <person name="Pierce S.K."/>
            <person name="Wang J."/>
        </authorList>
    </citation>
    <scope>NUCLEOTIDE SEQUENCE [LARGE SCALE GENOMIC DNA]</scope>
    <source>
        <strain evidence="2">EC2010</strain>
        <tissue evidence="2">Whole organism of an adult</tissue>
    </source>
</reference>
<evidence type="ECO:0000256" key="1">
    <source>
        <dbReference type="SAM" id="MobiDB-lite"/>
    </source>
</evidence>
<accession>A0A3S0Z1D4</accession>